<sequence>MVREWSVYHTPYGIHFFLTPILARKKWKKEINMKTFVIVGVIIGFLFVFVKKIQSKGDKQMVQEWIQSGAVVVDVRTKSEFAEGHFPGSINIPVDVLPNELGAIKNKQSKIVVYCRSGARSERAKQILTASGYSSVINAGGLGDMPNSR</sequence>
<keyword evidence="1" id="KW-0472">Membrane</keyword>
<dbReference type="PANTHER" id="PTHR43031:SF16">
    <property type="entry name" value="OXIDOREDUCTASE"/>
    <property type="match status" value="1"/>
</dbReference>
<evidence type="ECO:0000256" key="1">
    <source>
        <dbReference type="SAM" id="Phobius"/>
    </source>
</evidence>
<dbReference type="PROSITE" id="PS50206">
    <property type="entry name" value="RHODANESE_3"/>
    <property type="match status" value="1"/>
</dbReference>
<accession>B0SM78</accession>
<feature type="transmembrane region" description="Helical" evidence="1">
    <location>
        <begin position="31"/>
        <end position="50"/>
    </location>
</feature>
<dbReference type="InterPro" id="IPR001763">
    <property type="entry name" value="Rhodanese-like_dom"/>
</dbReference>
<evidence type="ECO:0000313" key="4">
    <source>
        <dbReference type="Proteomes" id="UP000001847"/>
    </source>
</evidence>
<dbReference type="Gene3D" id="3.40.250.10">
    <property type="entry name" value="Rhodanese-like domain"/>
    <property type="match status" value="1"/>
</dbReference>
<dbReference type="STRING" id="456481.LEPBI_I2629"/>
<keyword evidence="4" id="KW-1185">Reference proteome</keyword>
<name>B0SM78_LEPBP</name>
<organism evidence="3 4">
    <name type="scientific">Leptospira biflexa serovar Patoc (strain Patoc 1 / ATCC 23582 / Paris)</name>
    <dbReference type="NCBI Taxonomy" id="456481"/>
    <lineage>
        <taxon>Bacteria</taxon>
        <taxon>Pseudomonadati</taxon>
        <taxon>Spirochaetota</taxon>
        <taxon>Spirochaetia</taxon>
        <taxon>Leptospirales</taxon>
        <taxon>Leptospiraceae</taxon>
        <taxon>Leptospira</taxon>
    </lineage>
</organism>
<dbReference type="CDD" id="cd00158">
    <property type="entry name" value="RHOD"/>
    <property type="match status" value="1"/>
</dbReference>
<dbReference type="AlphaFoldDB" id="B0SM78"/>
<gene>
    <name evidence="3" type="ordered locus">LEPBI_I2629</name>
</gene>
<dbReference type="Proteomes" id="UP000001847">
    <property type="component" value="Chromosome I"/>
</dbReference>
<dbReference type="SMART" id="SM00450">
    <property type="entry name" value="RHOD"/>
    <property type="match status" value="1"/>
</dbReference>
<dbReference type="InterPro" id="IPR050229">
    <property type="entry name" value="GlpE_sulfurtransferase"/>
</dbReference>
<evidence type="ECO:0000313" key="3">
    <source>
        <dbReference type="EMBL" id="ABZ98708.1"/>
    </source>
</evidence>
<dbReference type="OrthoDB" id="9800872at2"/>
<dbReference type="KEGG" id="lbi:LEPBI_I2629"/>
<proteinExistence type="predicted"/>
<keyword evidence="1" id="KW-1133">Transmembrane helix</keyword>
<dbReference type="HOGENOM" id="CLU_089574_1_1_12"/>
<feature type="domain" description="Rhodanese" evidence="2">
    <location>
        <begin position="66"/>
        <end position="148"/>
    </location>
</feature>
<keyword evidence="1" id="KW-0812">Transmembrane</keyword>
<dbReference type="Pfam" id="PF00581">
    <property type="entry name" value="Rhodanese"/>
    <property type="match status" value="1"/>
</dbReference>
<reference evidence="3 4" key="1">
    <citation type="journal article" date="2008" name="PLoS ONE">
        <title>Genome sequence of the saprophyte Leptospira biflexa provides insights into the evolution of Leptospira and the pathogenesis of leptospirosis.</title>
        <authorList>
            <person name="Picardeau M."/>
            <person name="Bulach D.M."/>
            <person name="Bouchier C."/>
            <person name="Zuerner R.L."/>
            <person name="Zidane N."/>
            <person name="Wilson P.J."/>
            <person name="Creno S."/>
            <person name="Kuczek E.S."/>
            <person name="Bommezzadri S."/>
            <person name="Davis J.C."/>
            <person name="McGrath A."/>
            <person name="Johnson M.J."/>
            <person name="Boursaux-Eude C."/>
            <person name="Seemann T."/>
            <person name="Rouy Z."/>
            <person name="Coppel R.L."/>
            <person name="Rood J.I."/>
            <person name="Lajus A."/>
            <person name="Davies J.K."/>
            <person name="Medigue C."/>
            <person name="Adler B."/>
        </authorList>
    </citation>
    <scope>NUCLEOTIDE SEQUENCE [LARGE SCALE GENOMIC DNA]</scope>
    <source>
        <strain evidence="4">Patoc 1 / ATCC 23582 / Paris</strain>
    </source>
</reference>
<dbReference type="PANTHER" id="PTHR43031">
    <property type="entry name" value="FAD-DEPENDENT OXIDOREDUCTASE"/>
    <property type="match status" value="1"/>
</dbReference>
<dbReference type="InterPro" id="IPR036873">
    <property type="entry name" value="Rhodanese-like_dom_sf"/>
</dbReference>
<dbReference type="SUPFAM" id="SSF52821">
    <property type="entry name" value="Rhodanese/Cell cycle control phosphatase"/>
    <property type="match status" value="1"/>
</dbReference>
<protein>
    <submittedName>
        <fullName evidence="3">Putative rhodanese-like domain protein</fullName>
    </submittedName>
</protein>
<dbReference type="EMBL" id="CP000786">
    <property type="protein sequence ID" value="ABZ98708.1"/>
    <property type="molecule type" value="Genomic_DNA"/>
</dbReference>
<evidence type="ECO:0000259" key="2">
    <source>
        <dbReference type="PROSITE" id="PS50206"/>
    </source>
</evidence>